<accession>F1AX08</accession>
<organismHost>
    <name type="scientific">Capra hircus</name>
    <name type="common">Goat</name>
    <dbReference type="NCBI Taxonomy" id="9925"/>
</organismHost>
<dbReference type="Proteomes" id="UP000103309">
    <property type="component" value="Segment"/>
</dbReference>
<reference evidence="1 2" key="1">
    <citation type="submission" date="2010-04" db="EMBL/GenBank/DDBJ databases">
        <title>Novel immune-modulators identified by a rapid, functional screen of the Parapox virus genome.</title>
        <authorList>
            <person name="McGuire M.J."/>
            <person name="Sykes K.F."/>
            <person name="Johnston S.A."/>
        </authorList>
    </citation>
    <scope>NUCLEOTIDE SEQUENCE [LARGE SCALE GENOMIC DNA]</scope>
    <source>
        <strain evidence="1">D1701</strain>
    </source>
</reference>
<proteinExistence type="predicted"/>
<evidence type="ECO:0000313" key="2">
    <source>
        <dbReference type="Proteomes" id="UP000103309"/>
    </source>
</evidence>
<protein>
    <submittedName>
        <fullName evidence="1">PP174</fullName>
    </submittedName>
</protein>
<dbReference type="EMBL" id="HM133903">
    <property type="protein sequence ID" value="ADY76908.1"/>
    <property type="molecule type" value="Genomic_DNA"/>
</dbReference>
<evidence type="ECO:0000313" key="1">
    <source>
        <dbReference type="EMBL" id="ADY76908.1"/>
    </source>
</evidence>
<name>F1AX08_ORFV</name>
<organismHost>
    <name type="scientific">Homo sapiens</name>
    <name type="common">Human</name>
    <dbReference type="NCBI Taxonomy" id="9606"/>
</organismHost>
<organism evidence="1 2">
    <name type="scientific">Orf virus</name>
    <name type="common">ORFV</name>
    <dbReference type="NCBI Taxonomy" id="10258"/>
    <lineage>
        <taxon>Viruses</taxon>
        <taxon>Varidnaviria</taxon>
        <taxon>Bamfordvirae</taxon>
        <taxon>Nucleocytoviricota</taxon>
        <taxon>Pokkesviricetes</taxon>
        <taxon>Chitovirales</taxon>
        <taxon>Poxviridae</taxon>
        <taxon>Chordopoxvirinae</taxon>
        <taxon>Parapoxvirus</taxon>
        <taxon>Parapoxvirus orf</taxon>
    </lineage>
</organism>
<organismHost>
    <name type="scientific">Ovis aries</name>
    <name type="common">Sheep</name>
    <dbReference type="NCBI Taxonomy" id="9940"/>
</organismHost>
<sequence length="105" mass="11057">MGRSVCTSPRLFKSKVDFSRPCATVTRARCESKPAIHALPCGASGRGKSTVSEIPSSCASVRCRHACASDSSRTASCILFVGRNVNTYTAARKAAKSTNSTAQDI</sequence>